<dbReference type="CDD" id="cd16013">
    <property type="entry name" value="AcpA"/>
    <property type="match status" value="1"/>
</dbReference>
<dbReference type="STRING" id="435.A0U92_07195"/>
<protein>
    <submittedName>
        <fullName evidence="3">Phospholipase</fullName>
    </submittedName>
</protein>
<dbReference type="PANTHER" id="PTHR31956:SF1">
    <property type="entry name" value="NON-SPECIFIC PHOSPHOLIPASE C1"/>
    <property type="match status" value="1"/>
</dbReference>
<evidence type="ECO:0000313" key="3">
    <source>
        <dbReference type="EMBL" id="AQS84599.1"/>
    </source>
</evidence>
<sequence>MIHNSPISGHTVRKERFRDVFVKRTRLALSALLSMSVFSPVSGHASDWNIWSGGQQQSSSFGNTFPTRTPIKHIVVIYQENVSFDHYFATYPKATNPTGEPSFRAQRGTPTVNNLQNSNLLQQNPNTNTANGTGAALPFRLDRTQASTADQNHAYTAEQMAYNNGAADLFPLYTGSGSSGGVGAFGTTGQVLGYYDGNTVTAYWRYAQRFSMSDNAFTDTYGPSTPGALEVVSGQTNGLKLIKTTQKPSTKENPSSYISDGQGGWTMINDIDPAYDVCSSKNNQVMMTGRNIGDLLNERGITWGGFMGGFDLDLSNTDGSAGCKRTTYSTIVSQNVTDYIPHHNWFQYYESTSNPQHARPHSIKSIGYTYIPGTSKKDPANHEYDLKDFYKTAKEGNLPAVSFVKMPAYQDGHAGYSDPLDEQVGVVDVINLLQKLPEWKDTAILISYDDSDGWYDHAYVPPTHGSFDSSVDQLNGAGICGSGTAPKGLEGKPVNGRCGPGTRIPLLAISPWAKTNHVSHTLVTQASIIRFIEDNWLGGKRLGQGSFDATAGKIDDLFDFNGRSNTENLILDPDTGDIRSGQMSGHNHNGSSSHGDDSPFGGHGHDSSSNENSSNSGLSGLLAAIWAFLSQYV</sequence>
<evidence type="ECO:0000256" key="1">
    <source>
        <dbReference type="ARBA" id="ARBA00022801"/>
    </source>
</evidence>
<dbReference type="PANTHER" id="PTHR31956">
    <property type="entry name" value="NON-SPECIFIC PHOSPHOLIPASE C4-RELATED"/>
    <property type="match status" value="1"/>
</dbReference>
<accession>A0A1U9KFV1</accession>
<dbReference type="InterPro" id="IPR007312">
    <property type="entry name" value="Phosphoesterase"/>
</dbReference>
<dbReference type="OrthoDB" id="9770871at2"/>
<dbReference type="InterPro" id="IPR017850">
    <property type="entry name" value="Alkaline_phosphatase_core_sf"/>
</dbReference>
<keyword evidence="4" id="KW-1185">Reference proteome</keyword>
<keyword evidence="1" id="KW-0378">Hydrolase</keyword>
<evidence type="ECO:0000313" key="4">
    <source>
        <dbReference type="Proteomes" id="UP000188937"/>
    </source>
</evidence>
<dbReference type="KEGG" id="aace:A0U92_07195"/>
<gene>
    <name evidence="3" type="ORF">A0U92_07195</name>
</gene>
<dbReference type="SMR" id="A0A1U9KFV1"/>
<dbReference type="GO" id="GO:0042578">
    <property type="term" value="F:phosphoric ester hydrolase activity"/>
    <property type="evidence" value="ECO:0007669"/>
    <property type="project" value="UniProtKB-ARBA"/>
</dbReference>
<dbReference type="AlphaFoldDB" id="A0A1U9KFV1"/>
<evidence type="ECO:0000256" key="2">
    <source>
        <dbReference type="SAM" id="MobiDB-lite"/>
    </source>
</evidence>
<dbReference type="EMBL" id="CP014692">
    <property type="protein sequence ID" value="AQS84599.1"/>
    <property type="molecule type" value="Genomic_DNA"/>
</dbReference>
<feature type="compositionally biased region" description="Low complexity" evidence="2">
    <location>
        <begin position="584"/>
        <end position="593"/>
    </location>
</feature>
<dbReference type="Gene3D" id="3.40.720.10">
    <property type="entry name" value="Alkaline Phosphatase, subunit A"/>
    <property type="match status" value="2"/>
</dbReference>
<dbReference type="eggNOG" id="COG3511">
    <property type="taxonomic scope" value="Bacteria"/>
</dbReference>
<dbReference type="Proteomes" id="UP000188937">
    <property type="component" value="Chromosome"/>
</dbReference>
<proteinExistence type="predicted"/>
<dbReference type="Pfam" id="PF04185">
    <property type="entry name" value="Phosphoesterase"/>
    <property type="match status" value="1"/>
</dbReference>
<organism evidence="3 4">
    <name type="scientific">Acetobacter aceti</name>
    <dbReference type="NCBI Taxonomy" id="435"/>
    <lineage>
        <taxon>Bacteria</taxon>
        <taxon>Pseudomonadati</taxon>
        <taxon>Pseudomonadota</taxon>
        <taxon>Alphaproteobacteria</taxon>
        <taxon>Acetobacterales</taxon>
        <taxon>Acetobacteraceae</taxon>
        <taxon>Acetobacter</taxon>
        <taxon>Acetobacter subgen. Acetobacter</taxon>
    </lineage>
</organism>
<feature type="region of interest" description="Disordered" evidence="2">
    <location>
        <begin position="568"/>
        <end position="614"/>
    </location>
</feature>
<name>A0A1U9KFV1_ACEAC</name>
<reference evidence="3 4" key="1">
    <citation type="submission" date="2016-03" db="EMBL/GenBank/DDBJ databases">
        <title>Acetic acid bacteria sequencing.</title>
        <authorList>
            <person name="Brandt J."/>
            <person name="Jakob F."/>
            <person name="Vogel R.F."/>
        </authorList>
    </citation>
    <scope>NUCLEOTIDE SEQUENCE [LARGE SCALE GENOMIC DNA]</scope>
    <source>
        <strain evidence="3 4">TMW2.1153</strain>
    </source>
</reference>
<dbReference type="RefSeq" id="WP_077812642.1">
    <property type="nucleotide sequence ID" value="NZ_CP014692.1"/>
</dbReference>